<organism evidence="1">
    <name type="scientific">marine sediment metagenome</name>
    <dbReference type="NCBI Taxonomy" id="412755"/>
    <lineage>
        <taxon>unclassified sequences</taxon>
        <taxon>metagenomes</taxon>
        <taxon>ecological metagenomes</taxon>
    </lineage>
</organism>
<proteinExistence type="predicted"/>
<protein>
    <submittedName>
        <fullName evidence="1">Uncharacterized protein</fullName>
    </submittedName>
</protein>
<evidence type="ECO:0000313" key="1">
    <source>
        <dbReference type="EMBL" id="KKM76709.1"/>
    </source>
</evidence>
<gene>
    <name evidence="1" type="ORF">LCGC14_1377430</name>
</gene>
<reference evidence="1" key="1">
    <citation type="journal article" date="2015" name="Nature">
        <title>Complex archaea that bridge the gap between prokaryotes and eukaryotes.</title>
        <authorList>
            <person name="Spang A."/>
            <person name="Saw J.H."/>
            <person name="Jorgensen S.L."/>
            <person name="Zaremba-Niedzwiedzka K."/>
            <person name="Martijn J."/>
            <person name="Lind A.E."/>
            <person name="van Eijk R."/>
            <person name="Schleper C."/>
            <person name="Guy L."/>
            <person name="Ettema T.J."/>
        </authorList>
    </citation>
    <scope>NUCLEOTIDE SEQUENCE</scope>
</reference>
<name>A0A0F9K3N3_9ZZZZ</name>
<dbReference type="EMBL" id="LAZR01008760">
    <property type="protein sequence ID" value="KKM76709.1"/>
    <property type="molecule type" value="Genomic_DNA"/>
</dbReference>
<accession>A0A0F9K3N3</accession>
<sequence>MPQASFIIKGDIADFTRLDNLYKSLKREGEKLLTNWTIDVEVKYSEKQGDKPEP</sequence>
<dbReference type="AlphaFoldDB" id="A0A0F9K3N3"/>
<comment type="caution">
    <text evidence="1">The sequence shown here is derived from an EMBL/GenBank/DDBJ whole genome shotgun (WGS) entry which is preliminary data.</text>
</comment>